<dbReference type="SUPFAM" id="SSF52777">
    <property type="entry name" value="CoA-dependent acyltransferases"/>
    <property type="match status" value="1"/>
</dbReference>
<evidence type="ECO:0000313" key="5">
    <source>
        <dbReference type="Proteomes" id="UP000660708"/>
    </source>
</evidence>
<dbReference type="RefSeq" id="WP_192503236.1">
    <property type="nucleotide sequence ID" value="NZ_AQHF01000016.1"/>
</dbReference>
<dbReference type="Pfam" id="PF00501">
    <property type="entry name" value="AMP-binding"/>
    <property type="match status" value="1"/>
</dbReference>
<dbReference type="GO" id="GO:0003824">
    <property type="term" value="F:catalytic activity"/>
    <property type="evidence" value="ECO:0007669"/>
    <property type="project" value="InterPro"/>
</dbReference>
<dbReference type="GO" id="GO:0031177">
    <property type="term" value="F:phosphopantetheine binding"/>
    <property type="evidence" value="ECO:0007669"/>
    <property type="project" value="TreeGrafter"/>
</dbReference>
<dbReference type="InterPro" id="IPR020459">
    <property type="entry name" value="AMP-binding"/>
</dbReference>
<reference evidence="4 5" key="1">
    <citation type="submission" date="2015-06" db="EMBL/GenBank/DDBJ databases">
        <title>Genome sequence of Pseudoalteromonas peptidolytica.</title>
        <authorList>
            <person name="Xie B.-B."/>
            <person name="Rong J.-C."/>
            <person name="Qin Q.-L."/>
            <person name="Zhang Y.-Z."/>
        </authorList>
    </citation>
    <scope>NUCLEOTIDE SEQUENCE [LARGE SCALE GENOMIC DNA]</scope>
    <source>
        <strain evidence="4 5">F12-50-A1</strain>
    </source>
</reference>
<evidence type="ECO:0008006" key="6">
    <source>
        <dbReference type="Google" id="ProtNLM"/>
    </source>
</evidence>
<dbReference type="InterPro" id="IPR045851">
    <property type="entry name" value="AMP-bd_C_sf"/>
</dbReference>
<feature type="domain" description="TubC N-terminal docking" evidence="3">
    <location>
        <begin position="3"/>
        <end position="53"/>
    </location>
</feature>
<dbReference type="SUPFAM" id="SSF56801">
    <property type="entry name" value="Acetyl-CoA synthetase-like"/>
    <property type="match status" value="1"/>
</dbReference>
<dbReference type="PANTHER" id="PTHR45527:SF1">
    <property type="entry name" value="FATTY ACID SYNTHASE"/>
    <property type="match status" value="1"/>
</dbReference>
<dbReference type="InterPro" id="IPR044894">
    <property type="entry name" value="TubC_N_sf"/>
</dbReference>
<dbReference type="NCBIfam" id="TIGR01733">
    <property type="entry name" value="AA-adenyl-dom"/>
    <property type="match status" value="1"/>
</dbReference>
<accession>A0A8I0MSL1</accession>
<evidence type="ECO:0000259" key="2">
    <source>
        <dbReference type="Pfam" id="PF13193"/>
    </source>
</evidence>
<dbReference type="Gene3D" id="3.30.300.30">
    <property type="match status" value="1"/>
</dbReference>
<dbReference type="Gene3D" id="1.10.10.1830">
    <property type="entry name" value="Non-ribosomal peptide synthase, adenylation domain"/>
    <property type="match status" value="1"/>
</dbReference>
<organism evidence="4 5">
    <name type="scientific">Pseudoalteromonas peptidolytica F12-50-A1</name>
    <dbReference type="NCBI Taxonomy" id="1315280"/>
    <lineage>
        <taxon>Bacteria</taxon>
        <taxon>Pseudomonadati</taxon>
        <taxon>Pseudomonadota</taxon>
        <taxon>Gammaproteobacteria</taxon>
        <taxon>Alteromonadales</taxon>
        <taxon>Pseudoalteromonadaceae</taxon>
        <taxon>Pseudoalteromonas</taxon>
    </lineage>
</organism>
<dbReference type="InterPro" id="IPR020845">
    <property type="entry name" value="AMP-binding_CS"/>
</dbReference>
<dbReference type="Proteomes" id="UP000660708">
    <property type="component" value="Unassembled WGS sequence"/>
</dbReference>
<dbReference type="Gene3D" id="2.30.38.10">
    <property type="entry name" value="Luciferase, Domain 3"/>
    <property type="match status" value="1"/>
</dbReference>
<dbReference type="PRINTS" id="PR00154">
    <property type="entry name" value="AMPBINDING"/>
</dbReference>
<dbReference type="Pfam" id="PF13193">
    <property type="entry name" value="AMP-binding_C"/>
    <property type="match status" value="1"/>
</dbReference>
<evidence type="ECO:0000313" key="4">
    <source>
        <dbReference type="EMBL" id="MBE0344651.1"/>
    </source>
</evidence>
<dbReference type="FunFam" id="3.40.50.980:FF:000001">
    <property type="entry name" value="Non-ribosomal peptide synthetase"/>
    <property type="match status" value="1"/>
</dbReference>
<dbReference type="InterPro" id="IPR000873">
    <property type="entry name" value="AMP-dep_synth/lig_dom"/>
</dbReference>
<dbReference type="InterPro" id="IPR025110">
    <property type="entry name" value="AMP-bd_C"/>
</dbReference>
<dbReference type="EMBL" id="AQHF01000016">
    <property type="protein sequence ID" value="MBE0344651.1"/>
    <property type="molecule type" value="Genomic_DNA"/>
</dbReference>
<protein>
    <recommendedName>
        <fullName evidence="6">Amino acid adenylation domain-containing protein</fullName>
    </recommendedName>
</protein>
<feature type="domain" description="AMP-binding enzyme C-terminal" evidence="2">
    <location>
        <begin position="575"/>
        <end position="648"/>
    </location>
</feature>
<dbReference type="GO" id="GO:0005737">
    <property type="term" value="C:cytoplasm"/>
    <property type="evidence" value="ECO:0007669"/>
    <property type="project" value="TreeGrafter"/>
</dbReference>
<dbReference type="GO" id="GO:0044550">
    <property type="term" value="P:secondary metabolite biosynthetic process"/>
    <property type="evidence" value="ECO:0007669"/>
    <property type="project" value="TreeGrafter"/>
</dbReference>
<proteinExistence type="predicted"/>
<dbReference type="InterPro" id="IPR010071">
    <property type="entry name" value="AA_adenyl_dom"/>
</dbReference>
<dbReference type="Gene3D" id="3.40.50.980">
    <property type="match status" value="2"/>
</dbReference>
<dbReference type="InterPro" id="IPR041464">
    <property type="entry name" value="TubC_N"/>
</dbReference>
<dbReference type="CDD" id="cd05930">
    <property type="entry name" value="A_NRPS"/>
    <property type="match status" value="1"/>
</dbReference>
<evidence type="ECO:0000259" key="3">
    <source>
        <dbReference type="Pfam" id="PF18563"/>
    </source>
</evidence>
<dbReference type="AlphaFoldDB" id="A0A8I0MSL1"/>
<dbReference type="PROSITE" id="PS00455">
    <property type="entry name" value="AMP_BINDING"/>
    <property type="match status" value="1"/>
</dbReference>
<gene>
    <name evidence="4" type="ORF">PPEP_a4178</name>
</gene>
<comment type="caution">
    <text evidence="4">The sequence shown here is derived from an EMBL/GenBank/DDBJ whole genome shotgun (WGS) entry which is preliminary data.</text>
</comment>
<dbReference type="PANTHER" id="PTHR45527">
    <property type="entry name" value="NONRIBOSOMAL PEPTIDE SYNTHETASE"/>
    <property type="match status" value="1"/>
</dbReference>
<dbReference type="Pfam" id="PF18563">
    <property type="entry name" value="TubC_N"/>
    <property type="match status" value="1"/>
</dbReference>
<keyword evidence="5" id="KW-1185">Reference proteome</keyword>
<dbReference type="GO" id="GO:0043041">
    <property type="term" value="P:amino acid activation for nonribosomal peptide biosynthetic process"/>
    <property type="evidence" value="ECO:0007669"/>
    <property type="project" value="TreeGrafter"/>
</dbReference>
<name>A0A8I0MSL1_9GAMM</name>
<dbReference type="FunFam" id="3.40.50.12780:FF:000012">
    <property type="entry name" value="Non-ribosomal peptide synthetase"/>
    <property type="match status" value="1"/>
</dbReference>
<sequence length="684" mass="76247">MNIVQLIHQANSSGVTLFCKSGKLGFRLNKGCTFPPELKQSIADNKQAIIEFLTAYESSPSLALKPITPVDRNTDKFPLSFAQQRLWFIDSLQGSTPEYNMPMVFELSGTISLTSIQRAFREIIARHEVLRTVYEEHDGEAYQKIKTISEVEFAIQQKDISELEQVAVAFADDVLQYKTLDEKANQLAHYLRAEHGIGPDSLVGVCADRSLEMVIAVLGILKAGGAYVPLDPSYPRSRLEYMIADASLSVVVSHGETAEALASFTKTQVRLDGFALGEPHLCDAYPRTRPQEVGVSASHLAYVIYTSGSTGQPKGVMIEHKAIVNYQNHITHSYNISYTDCVLQFSNTSFDIFIEEFFGALCHGARLEIRNEDCMLGLAQFTQFCDEKGVTIASLPTAFWAQQLTEEVVIEETTLRMVIVGGEELTHSTVKRHYMQMPQSTILVNTYGPTEATITATTYVTSAADLVNEVIPIGKPNKNNQLYILNAQLELCSEHHIGELYIGGDGLARGYLNKPELTQKVFINNPYYDPHKQIGSRVIYRTGDLVKYSESGCIEFLGRKDSQVKIRGYRLELAEVESHLIGLEEVESALVLTENQPHGPQLIAFIKLADAKISVDGIREKLKAVMPNYMLPQYLEVVTEWPLNANGKIDKAELLAYGCNVELGQTFLFNGRVANSISEYFFKF</sequence>
<evidence type="ECO:0000259" key="1">
    <source>
        <dbReference type="Pfam" id="PF00501"/>
    </source>
</evidence>
<feature type="domain" description="AMP-dependent synthetase/ligase" evidence="1">
    <location>
        <begin position="165"/>
        <end position="512"/>
    </location>
</feature>